<dbReference type="EMBL" id="MU157825">
    <property type="protein sequence ID" value="KAF9534989.1"/>
    <property type="molecule type" value="Genomic_DNA"/>
</dbReference>
<dbReference type="Proteomes" id="UP000807306">
    <property type="component" value="Unassembled WGS sequence"/>
</dbReference>
<comment type="subcellular location">
    <subcellularLocation>
        <location evidence="1">Membrane</location>
        <topology evidence="1">Multi-pass membrane protein</topology>
    </subcellularLocation>
</comment>
<reference evidence="9" key="1">
    <citation type="submission" date="2020-11" db="EMBL/GenBank/DDBJ databases">
        <authorList>
            <consortium name="DOE Joint Genome Institute"/>
            <person name="Ahrendt S."/>
            <person name="Riley R."/>
            <person name="Andreopoulos W."/>
            <person name="Labutti K."/>
            <person name="Pangilinan J."/>
            <person name="Ruiz-Duenas F.J."/>
            <person name="Barrasa J.M."/>
            <person name="Sanchez-Garcia M."/>
            <person name="Camarero S."/>
            <person name="Miyauchi S."/>
            <person name="Serrano A."/>
            <person name="Linde D."/>
            <person name="Babiker R."/>
            <person name="Drula E."/>
            <person name="Ayuso-Fernandez I."/>
            <person name="Pacheco R."/>
            <person name="Padilla G."/>
            <person name="Ferreira P."/>
            <person name="Barriuso J."/>
            <person name="Kellner H."/>
            <person name="Castanera R."/>
            <person name="Alfaro M."/>
            <person name="Ramirez L."/>
            <person name="Pisabarro A.G."/>
            <person name="Kuo A."/>
            <person name="Tritt A."/>
            <person name="Lipzen A."/>
            <person name="He G."/>
            <person name="Yan M."/>
            <person name="Ng V."/>
            <person name="Cullen D."/>
            <person name="Martin F."/>
            <person name="Rosso M.-N."/>
            <person name="Henrissat B."/>
            <person name="Hibbett D."/>
            <person name="Martinez A.T."/>
            <person name="Grigoriev I.V."/>
        </authorList>
    </citation>
    <scope>NUCLEOTIDE SEQUENCE</scope>
    <source>
        <strain evidence="9">CBS 506.95</strain>
    </source>
</reference>
<evidence type="ECO:0000256" key="8">
    <source>
        <dbReference type="SAM" id="Phobius"/>
    </source>
</evidence>
<evidence type="ECO:0000256" key="2">
    <source>
        <dbReference type="ARBA" id="ARBA00007965"/>
    </source>
</evidence>
<feature type="transmembrane region" description="Helical" evidence="8">
    <location>
        <begin position="203"/>
        <end position="222"/>
    </location>
</feature>
<organism evidence="9 10">
    <name type="scientific">Crepidotus variabilis</name>
    <dbReference type="NCBI Taxonomy" id="179855"/>
    <lineage>
        <taxon>Eukaryota</taxon>
        <taxon>Fungi</taxon>
        <taxon>Dikarya</taxon>
        <taxon>Basidiomycota</taxon>
        <taxon>Agaricomycotina</taxon>
        <taxon>Agaricomycetes</taxon>
        <taxon>Agaricomycetidae</taxon>
        <taxon>Agaricales</taxon>
        <taxon>Agaricineae</taxon>
        <taxon>Crepidotaceae</taxon>
        <taxon>Crepidotus</taxon>
    </lineage>
</organism>
<keyword evidence="10" id="KW-1185">Reference proteome</keyword>
<dbReference type="GO" id="GO:0015205">
    <property type="term" value="F:nucleobase transmembrane transporter activity"/>
    <property type="evidence" value="ECO:0007669"/>
    <property type="project" value="TreeGrafter"/>
</dbReference>
<dbReference type="GO" id="GO:0034257">
    <property type="term" value="F:nicotinamide riboside transmembrane transporter activity"/>
    <property type="evidence" value="ECO:0007669"/>
    <property type="project" value="TreeGrafter"/>
</dbReference>
<dbReference type="InterPro" id="IPR036259">
    <property type="entry name" value="MFS_trans_sf"/>
</dbReference>
<comment type="similarity">
    <text evidence="2">Belongs to the SLC29A/ENT transporter (TC 2.A.57) family.</text>
</comment>
<dbReference type="PRINTS" id="PR01130">
    <property type="entry name" value="DERENTRNSPRT"/>
</dbReference>
<evidence type="ECO:0000313" key="9">
    <source>
        <dbReference type="EMBL" id="KAF9534989.1"/>
    </source>
</evidence>
<feature type="transmembrane region" description="Helical" evidence="8">
    <location>
        <begin position="467"/>
        <end position="490"/>
    </location>
</feature>
<dbReference type="SUPFAM" id="SSF103473">
    <property type="entry name" value="MFS general substrate transporter"/>
    <property type="match status" value="1"/>
</dbReference>
<feature type="transmembrane region" description="Helical" evidence="8">
    <location>
        <begin position="354"/>
        <end position="375"/>
    </location>
</feature>
<feature type="transmembrane region" description="Helical" evidence="8">
    <location>
        <begin position="137"/>
        <end position="154"/>
    </location>
</feature>
<keyword evidence="6 8" id="KW-0472">Membrane</keyword>
<dbReference type="InterPro" id="IPR002259">
    <property type="entry name" value="Eqnu_transpt"/>
</dbReference>
<evidence type="ECO:0000256" key="1">
    <source>
        <dbReference type="ARBA" id="ARBA00004141"/>
    </source>
</evidence>
<evidence type="ECO:0000256" key="5">
    <source>
        <dbReference type="ARBA" id="ARBA00022989"/>
    </source>
</evidence>
<evidence type="ECO:0000313" key="10">
    <source>
        <dbReference type="Proteomes" id="UP000807306"/>
    </source>
</evidence>
<evidence type="ECO:0000256" key="4">
    <source>
        <dbReference type="ARBA" id="ARBA00022692"/>
    </source>
</evidence>
<dbReference type="PANTHER" id="PTHR10332:SF88">
    <property type="entry name" value="EQUILIBRATIVE NUCLEOSIDE TRANSPORTER 1, ISOFORM A"/>
    <property type="match status" value="1"/>
</dbReference>
<comment type="caution">
    <text evidence="9">The sequence shown here is derived from an EMBL/GenBank/DDBJ whole genome shotgun (WGS) entry which is preliminary data.</text>
</comment>
<name>A0A9P6ETY5_9AGAR</name>
<feature type="transmembrane region" description="Helical" evidence="8">
    <location>
        <begin position="66"/>
        <end position="90"/>
    </location>
</feature>
<keyword evidence="3" id="KW-0813">Transport</keyword>
<dbReference type="OrthoDB" id="10261753at2759"/>
<dbReference type="GO" id="GO:0005886">
    <property type="term" value="C:plasma membrane"/>
    <property type="evidence" value="ECO:0007669"/>
    <property type="project" value="TreeGrafter"/>
</dbReference>
<dbReference type="AlphaFoldDB" id="A0A9P6ETY5"/>
<feature type="transmembrane region" description="Helical" evidence="8">
    <location>
        <begin position="320"/>
        <end position="342"/>
    </location>
</feature>
<feature type="transmembrane region" description="Helical" evidence="8">
    <location>
        <begin position="102"/>
        <end position="125"/>
    </location>
</feature>
<feature type="transmembrane region" description="Helical" evidence="8">
    <location>
        <begin position="425"/>
        <end position="446"/>
    </location>
</feature>
<feature type="transmembrane region" description="Helical" evidence="8">
    <location>
        <begin position="387"/>
        <end position="405"/>
    </location>
</feature>
<evidence type="ECO:0000256" key="3">
    <source>
        <dbReference type="ARBA" id="ARBA00022448"/>
    </source>
</evidence>
<feature type="transmembrane region" description="Helical" evidence="8">
    <location>
        <begin position="160"/>
        <end position="191"/>
    </location>
</feature>
<sequence length="502" mass="54566">MDSQSRRSSIPNRSPEALYHVVPNLDEQEDGPSNDSTIELAGDTTADPFPAPTDPPPELLNIQIKWVFFILGCAVLLPWNVIITALPFFQSRMVNSTLRSSFTSYLTTSFTLANLLFLAHATTVSKQTIPSRQNHSSMVWLVILNFCLTLSTLYTPSPAVFFAFIVFNAIAQATAGAYIATSSMAVASLFGPAAIQTMISGQAAVAIAVSGVQVIGAATAVISKPKTSEVSDGAAETRSAFFFFSLSTLFLIFAVFAHRWLVKTPEYQHVAAALERGPKNSTAEHGHNSERRSLIGRRNSLLGPISDSRANTLRVAKQNITYEIAVCYTFLITLAVFPPITASVKPTNPRIHPLLFSAVHFFMFNIGDFSGRYFCSIPRFLIWDARKLLILSLARTLFIPLFLMCNVQRGASADPTKPPIFNSDIIFMLLLFFLGWTSGYVSSLCLMSAASLDHNPRLKGKVEDVDIAATVGNFCLCLGLALGSCASFAVKAAICGCNPFSN</sequence>
<feature type="transmembrane region" description="Helical" evidence="8">
    <location>
        <begin position="242"/>
        <end position="262"/>
    </location>
</feature>
<proteinExistence type="inferred from homology"/>
<feature type="region of interest" description="Disordered" evidence="7">
    <location>
        <begin position="23"/>
        <end position="53"/>
    </location>
</feature>
<keyword evidence="5 8" id="KW-1133">Transmembrane helix</keyword>
<evidence type="ECO:0000256" key="7">
    <source>
        <dbReference type="SAM" id="MobiDB-lite"/>
    </source>
</evidence>
<dbReference type="Pfam" id="PF01733">
    <property type="entry name" value="Nucleoside_tran"/>
    <property type="match status" value="1"/>
</dbReference>
<keyword evidence="4 8" id="KW-0812">Transmembrane</keyword>
<dbReference type="GO" id="GO:0000329">
    <property type="term" value="C:fungal-type vacuole membrane"/>
    <property type="evidence" value="ECO:0007669"/>
    <property type="project" value="TreeGrafter"/>
</dbReference>
<dbReference type="PANTHER" id="PTHR10332">
    <property type="entry name" value="EQUILIBRATIVE NUCLEOSIDE TRANSPORTER"/>
    <property type="match status" value="1"/>
</dbReference>
<gene>
    <name evidence="9" type="ORF">CPB83DRAFT_843296</name>
</gene>
<protein>
    <submittedName>
        <fullName evidence="9">Nucleoside transporter-domain-containing protein</fullName>
    </submittedName>
</protein>
<dbReference type="PIRSF" id="PIRSF016379">
    <property type="entry name" value="ENT"/>
    <property type="match status" value="1"/>
</dbReference>
<evidence type="ECO:0000256" key="6">
    <source>
        <dbReference type="ARBA" id="ARBA00023136"/>
    </source>
</evidence>
<accession>A0A9P6ETY5</accession>